<dbReference type="InterPro" id="IPR011989">
    <property type="entry name" value="ARM-like"/>
</dbReference>
<dbReference type="AlphaFoldDB" id="A0A4R1XNK8"/>
<accession>A0A4R1XNK8</accession>
<dbReference type="InterPro" id="IPR004155">
    <property type="entry name" value="PBS_lyase_HEAT"/>
</dbReference>
<reference evidence="1 2" key="1">
    <citation type="submission" date="2019-03" db="EMBL/GenBank/DDBJ databases">
        <title>Genomic analyses of the natural microbiome of Caenorhabditis elegans.</title>
        <authorList>
            <person name="Samuel B."/>
        </authorList>
    </citation>
    <scope>NUCLEOTIDE SEQUENCE [LARGE SCALE GENOMIC DNA]</scope>
    <source>
        <strain evidence="1 2">JUb89</strain>
    </source>
</reference>
<organism evidence="1 2">
    <name type="scientific">Acinetobacter calcoaceticus</name>
    <dbReference type="NCBI Taxonomy" id="471"/>
    <lineage>
        <taxon>Bacteria</taxon>
        <taxon>Pseudomonadati</taxon>
        <taxon>Pseudomonadota</taxon>
        <taxon>Gammaproteobacteria</taxon>
        <taxon>Moraxellales</taxon>
        <taxon>Moraxellaceae</taxon>
        <taxon>Acinetobacter</taxon>
        <taxon>Acinetobacter calcoaceticus/baumannii complex</taxon>
    </lineage>
</organism>
<keyword evidence="2" id="KW-1185">Reference proteome</keyword>
<dbReference type="InterPro" id="IPR016024">
    <property type="entry name" value="ARM-type_fold"/>
</dbReference>
<evidence type="ECO:0000313" key="1">
    <source>
        <dbReference type="EMBL" id="TCM61193.1"/>
    </source>
</evidence>
<proteinExistence type="predicted"/>
<dbReference type="EMBL" id="SLVJ01000029">
    <property type="protein sequence ID" value="TCM61193.1"/>
    <property type="molecule type" value="Genomic_DNA"/>
</dbReference>
<dbReference type="PANTHER" id="PTHR12697">
    <property type="entry name" value="PBS LYASE HEAT-LIKE PROTEIN"/>
    <property type="match status" value="1"/>
</dbReference>
<dbReference type="GO" id="GO:0016491">
    <property type="term" value="F:oxidoreductase activity"/>
    <property type="evidence" value="ECO:0007669"/>
    <property type="project" value="TreeGrafter"/>
</dbReference>
<dbReference type="Pfam" id="PF13646">
    <property type="entry name" value="HEAT_2"/>
    <property type="match status" value="2"/>
</dbReference>
<dbReference type="Gene3D" id="1.25.10.10">
    <property type="entry name" value="Leucine-rich Repeat Variant"/>
    <property type="match status" value="2"/>
</dbReference>
<evidence type="ECO:0000313" key="2">
    <source>
        <dbReference type="Proteomes" id="UP000294963"/>
    </source>
</evidence>
<comment type="caution">
    <text evidence="1">The sequence shown here is derived from an EMBL/GenBank/DDBJ whole genome shotgun (WGS) entry which is preliminary data.</text>
</comment>
<protein>
    <submittedName>
        <fullName evidence="1">HEAT repeat protein</fullName>
    </submittedName>
</protein>
<gene>
    <name evidence="1" type="ORF">EC844_12946</name>
</gene>
<dbReference type="Proteomes" id="UP000294963">
    <property type="component" value="Unassembled WGS sequence"/>
</dbReference>
<dbReference type="SMART" id="SM00567">
    <property type="entry name" value="EZ_HEAT"/>
    <property type="match status" value="5"/>
</dbReference>
<dbReference type="PANTHER" id="PTHR12697:SF5">
    <property type="entry name" value="DEOXYHYPUSINE HYDROXYLASE"/>
    <property type="match status" value="1"/>
</dbReference>
<dbReference type="OrthoDB" id="3464935at2"/>
<dbReference type="SUPFAM" id="SSF48371">
    <property type="entry name" value="ARM repeat"/>
    <property type="match status" value="2"/>
</dbReference>
<name>A0A4R1XNK8_ACICA</name>
<sequence>MLLQYPKIIDLNDEDLIFWDRLNQDDEKIRFITIMKIAEEERDDFLPWLHYALENDCSALVRSEAAKHLEGWENPVTLNVLARALLDTDPEVVSAATQSLSEVKLQQSARILAPYLQLSAAPVKIAILQALRPLRDISLYEQIAQHVDHDDVLVRREAVSALSWLQQERAILSLSKIAQYDLDLETRRIALGGLAYCKHIIPEVIAALSHGLEEGHWQLRQESALTIGKLNLNELEVDLIALLEDQYWQVRIAIVRSLGRLKSKNALAGLTLNFNFEISNLRKEVALALGEIKGNDAEQLLLEHLKDPDPEVRKAIRIGLNQIQEFKDAH</sequence>